<dbReference type="CDD" id="cd09617">
    <property type="entry name" value="Peptidase_C12_UCH37_BAP1"/>
    <property type="match status" value="1"/>
</dbReference>
<evidence type="ECO:0000256" key="11">
    <source>
        <dbReference type="PIRSR" id="PIRSR038120-2"/>
    </source>
</evidence>
<dbReference type="GO" id="GO:0005737">
    <property type="term" value="C:cytoplasm"/>
    <property type="evidence" value="ECO:0007669"/>
    <property type="project" value="TreeGrafter"/>
</dbReference>
<accession>A0A1Y1VF97</accession>
<dbReference type="GO" id="GO:0005634">
    <property type="term" value="C:nucleus"/>
    <property type="evidence" value="ECO:0007669"/>
    <property type="project" value="UniProtKB-SubCell"/>
</dbReference>
<dbReference type="InterPro" id="IPR017390">
    <property type="entry name" value="Ubiquitinyl_hydrolase_UCH37"/>
</dbReference>
<feature type="site" description="Transition state stabilizer" evidence="12">
    <location>
        <position position="75"/>
    </location>
</feature>
<dbReference type="GO" id="GO:0004843">
    <property type="term" value="F:cysteine-type deubiquitinase activity"/>
    <property type="evidence" value="ECO:0007669"/>
    <property type="project" value="UniProtKB-UniRule"/>
</dbReference>
<keyword evidence="18" id="KW-1185">Reference proteome</keyword>
<evidence type="ECO:0000256" key="4">
    <source>
        <dbReference type="ARBA" id="ARBA00022670"/>
    </source>
</evidence>
<dbReference type="PIRSF" id="PIRSF038120">
    <property type="entry name" value="Ubiquitinyl_hydrolase_UCH37"/>
    <property type="match status" value="1"/>
</dbReference>
<dbReference type="OrthoDB" id="1924260at2759"/>
<keyword evidence="4 9" id="KW-0645">Protease</keyword>
<evidence type="ECO:0000256" key="9">
    <source>
        <dbReference type="PIRNR" id="PIRNR038120"/>
    </source>
</evidence>
<proteinExistence type="inferred from homology"/>
<feature type="domain" description="UCH catalytic" evidence="16">
    <location>
        <begin position="4"/>
        <end position="216"/>
    </location>
</feature>
<feature type="compositionally biased region" description="Basic and acidic residues" evidence="15">
    <location>
        <begin position="299"/>
        <end position="308"/>
    </location>
</feature>
<sequence>MSGSWTTIESDPGVFTQLIKEMGVEGILVEEIYDLSEEFLETLKPVYGLIFLFNWVHNDAAVDMNAINKMFFAKQKVNNACATQAILGILLNRKEIKLGAELESFKEITKDLDPTMKGIAIGENDHIRKVHNSFKTQEPFESDERMATSKDDVFHFISYVPVNGSLMEIDGLKEGPVNHGECTEENWLSKVKPVIEKRIAQYQTSEIRFNLMAVTKDPLEGYQKEMKEISQKIHELEKDESKIAELEAAKMDKQDILDKIHMHEAKLNRYSVENARRRHNWFPLIIELLKVLAKNGKLEPAIKESQEKTKKRKEAKRQQLAKANASSSSSS</sequence>
<evidence type="ECO:0000256" key="8">
    <source>
        <dbReference type="ARBA" id="ARBA00023242"/>
    </source>
</evidence>
<feature type="coiled-coil region" evidence="14">
    <location>
        <begin position="219"/>
        <end position="256"/>
    </location>
</feature>
<evidence type="ECO:0000256" key="1">
    <source>
        <dbReference type="ARBA" id="ARBA00000707"/>
    </source>
</evidence>
<comment type="catalytic activity">
    <reaction evidence="1 9 12 13">
        <text>Thiol-dependent hydrolysis of ester, thioester, amide, peptide and isopeptide bonds formed by the C-terminal Gly of ubiquitin (a 76-residue protein attached to proteins as an intracellular targeting signal).</text>
        <dbReference type="EC" id="3.4.19.12"/>
    </reaction>
</comment>
<dbReference type="EC" id="3.4.19.12" evidence="9 13"/>
<dbReference type="PANTHER" id="PTHR10589:SF16">
    <property type="entry name" value="UBIQUITIN CARBOXYL-TERMINAL HYDROLASE ISOZYME L5"/>
    <property type="match status" value="1"/>
</dbReference>
<dbReference type="Gene3D" id="3.40.532.10">
    <property type="entry name" value="Peptidase C12, ubiquitin carboxyl-terminal hydrolase"/>
    <property type="match status" value="1"/>
</dbReference>
<dbReference type="GO" id="GO:0016579">
    <property type="term" value="P:protein deubiquitination"/>
    <property type="evidence" value="ECO:0007669"/>
    <property type="project" value="InterPro"/>
</dbReference>
<dbReference type="InterPro" id="IPR001578">
    <property type="entry name" value="Peptidase_C12_UCH"/>
</dbReference>
<comment type="subcellular location">
    <subcellularLocation>
        <location evidence="2">Nucleus</location>
    </subcellularLocation>
</comment>
<evidence type="ECO:0000256" key="15">
    <source>
        <dbReference type="SAM" id="MobiDB-lite"/>
    </source>
</evidence>
<dbReference type="PRINTS" id="PR00707">
    <property type="entry name" value="UBCTHYDRLASE"/>
</dbReference>
<evidence type="ECO:0000259" key="16">
    <source>
        <dbReference type="PROSITE" id="PS52048"/>
    </source>
</evidence>
<dbReference type="GO" id="GO:0000338">
    <property type="term" value="P:protein deneddylation"/>
    <property type="evidence" value="ECO:0007669"/>
    <property type="project" value="EnsemblFungi"/>
</dbReference>
<feature type="active site" description="Nucleophile" evidence="10 12">
    <location>
        <position position="81"/>
    </location>
</feature>
<dbReference type="FunFam" id="3.40.532.10:FF:000003">
    <property type="entry name" value="Ubiquitin carboxyl-terminal hydrolase"/>
    <property type="match status" value="1"/>
</dbReference>
<feature type="region of interest" description="Disordered" evidence="15">
    <location>
        <begin position="299"/>
        <end position="331"/>
    </location>
</feature>
<dbReference type="GO" id="GO:0071629">
    <property type="term" value="P:cytoplasm protein quality control by the ubiquitin-proteasome system"/>
    <property type="evidence" value="ECO:0007669"/>
    <property type="project" value="EnsemblFungi"/>
</dbReference>
<dbReference type="Gene3D" id="1.20.58.860">
    <property type="match status" value="1"/>
</dbReference>
<dbReference type="PANTHER" id="PTHR10589">
    <property type="entry name" value="UBIQUITIN CARBOXYL-TERMINAL HYDROLASE"/>
    <property type="match status" value="1"/>
</dbReference>
<dbReference type="STRING" id="1754191.A0A1Y1VF97"/>
<dbReference type="InterPro" id="IPR036959">
    <property type="entry name" value="Peptidase_C12_UCH_sf"/>
</dbReference>
<evidence type="ECO:0000256" key="6">
    <source>
        <dbReference type="ARBA" id="ARBA00022801"/>
    </source>
</evidence>
<name>A0A1Y1VF97_9FUNG</name>
<keyword evidence="7 9" id="KW-0788">Thiol protease</keyword>
<dbReference type="SUPFAM" id="SSF54001">
    <property type="entry name" value="Cysteine proteinases"/>
    <property type="match status" value="1"/>
</dbReference>
<organism evidence="17 18">
    <name type="scientific">Piromyces finnis</name>
    <dbReference type="NCBI Taxonomy" id="1754191"/>
    <lineage>
        <taxon>Eukaryota</taxon>
        <taxon>Fungi</taxon>
        <taxon>Fungi incertae sedis</taxon>
        <taxon>Chytridiomycota</taxon>
        <taxon>Chytridiomycota incertae sedis</taxon>
        <taxon>Neocallimastigomycetes</taxon>
        <taxon>Neocallimastigales</taxon>
        <taxon>Neocallimastigaceae</taxon>
        <taxon>Piromyces</taxon>
    </lineage>
</organism>
<feature type="site" description="Important for enzyme activity" evidence="11 12">
    <location>
        <position position="170"/>
    </location>
</feature>
<evidence type="ECO:0000256" key="5">
    <source>
        <dbReference type="ARBA" id="ARBA00022786"/>
    </source>
</evidence>
<evidence type="ECO:0000256" key="10">
    <source>
        <dbReference type="PIRSR" id="PIRSR038120-1"/>
    </source>
</evidence>
<evidence type="ECO:0000313" key="18">
    <source>
        <dbReference type="Proteomes" id="UP000193719"/>
    </source>
</evidence>
<keyword evidence="6 9" id="KW-0378">Hydrolase</keyword>
<protein>
    <recommendedName>
        <fullName evidence="9 13">Ubiquitin carboxyl-terminal hydrolase</fullName>
        <ecNumber evidence="9 13">3.4.19.12</ecNumber>
    </recommendedName>
</protein>
<dbReference type="InterPro" id="IPR041507">
    <property type="entry name" value="UCH_C"/>
</dbReference>
<keyword evidence="8" id="KW-0539">Nucleus</keyword>
<dbReference type="AlphaFoldDB" id="A0A1Y1VF97"/>
<dbReference type="PROSITE" id="PS52049">
    <property type="entry name" value="ULD"/>
    <property type="match status" value="1"/>
</dbReference>
<dbReference type="EMBL" id="MCFH01000013">
    <property type="protein sequence ID" value="ORX53405.1"/>
    <property type="molecule type" value="Genomic_DNA"/>
</dbReference>
<feature type="active site" description="Proton donor" evidence="10 12">
    <location>
        <position position="155"/>
    </location>
</feature>
<reference evidence="17 18" key="2">
    <citation type="submission" date="2016-08" db="EMBL/GenBank/DDBJ databases">
        <title>Pervasive Adenine N6-methylation of Active Genes in Fungi.</title>
        <authorList>
            <consortium name="DOE Joint Genome Institute"/>
            <person name="Mondo S.J."/>
            <person name="Dannebaum R.O."/>
            <person name="Kuo R.C."/>
            <person name="Labutti K."/>
            <person name="Haridas S."/>
            <person name="Kuo A."/>
            <person name="Salamov A."/>
            <person name="Ahrendt S.R."/>
            <person name="Lipzen A."/>
            <person name="Sullivan W."/>
            <person name="Andreopoulos W.B."/>
            <person name="Clum A."/>
            <person name="Lindquist E."/>
            <person name="Daum C."/>
            <person name="Ramamoorthy G.K."/>
            <person name="Gryganskyi A."/>
            <person name="Culley D."/>
            <person name="Magnuson J.K."/>
            <person name="James T.Y."/>
            <person name="O'Malley M.A."/>
            <person name="Stajich J.E."/>
            <person name="Spatafora J.W."/>
            <person name="Visel A."/>
            <person name="Grigoriev I.V."/>
        </authorList>
    </citation>
    <scope>NUCLEOTIDE SEQUENCE [LARGE SCALE GENOMIC DNA]</scope>
    <source>
        <strain evidence="18">finn</strain>
    </source>
</reference>
<evidence type="ECO:0000256" key="12">
    <source>
        <dbReference type="PROSITE-ProRule" id="PRU01393"/>
    </source>
</evidence>
<comment type="similarity">
    <text evidence="3 9 12 13">Belongs to the peptidase C12 family.</text>
</comment>
<evidence type="ECO:0000256" key="13">
    <source>
        <dbReference type="RuleBase" id="RU361215"/>
    </source>
</evidence>
<dbReference type="Proteomes" id="UP000193719">
    <property type="component" value="Unassembled WGS sequence"/>
</dbReference>
<evidence type="ECO:0000256" key="7">
    <source>
        <dbReference type="ARBA" id="ARBA00022807"/>
    </source>
</evidence>
<dbReference type="PROSITE" id="PS52048">
    <property type="entry name" value="UCH_DOMAIN"/>
    <property type="match status" value="1"/>
</dbReference>
<evidence type="ECO:0000313" key="17">
    <source>
        <dbReference type="EMBL" id="ORX53405.1"/>
    </source>
</evidence>
<dbReference type="InterPro" id="IPR038765">
    <property type="entry name" value="Papain-like_cys_pep_sf"/>
</dbReference>
<keyword evidence="14" id="KW-0175">Coiled coil</keyword>
<evidence type="ECO:0000256" key="14">
    <source>
        <dbReference type="SAM" id="Coils"/>
    </source>
</evidence>
<comment type="caution">
    <text evidence="17">The sequence shown here is derived from an EMBL/GenBank/DDBJ whole genome shotgun (WGS) entry which is preliminary data.</text>
</comment>
<gene>
    <name evidence="17" type="ORF">BCR36DRAFT_403624</name>
</gene>
<dbReference type="Pfam" id="PF18031">
    <property type="entry name" value="UCH_C"/>
    <property type="match status" value="1"/>
</dbReference>
<evidence type="ECO:0000256" key="2">
    <source>
        <dbReference type="ARBA" id="ARBA00004123"/>
    </source>
</evidence>
<reference evidence="17 18" key="1">
    <citation type="submission" date="2016-08" db="EMBL/GenBank/DDBJ databases">
        <title>Genomes of anaerobic fungi encode conserved fungal cellulosomes for biomass hydrolysis.</title>
        <authorList>
            <consortium name="DOE Joint Genome Institute"/>
            <person name="Haitjema C.H."/>
            <person name="Gilmore S.P."/>
            <person name="Henske J.K."/>
            <person name="Solomon K.V."/>
            <person name="De Groot R."/>
            <person name="Kuo A."/>
            <person name="Mondo S.J."/>
            <person name="Salamov A.A."/>
            <person name="Labutti K."/>
            <person name="Zhao Z."/>
            <person name="Chiniquy J."/>
            <person name="Barry K."/>
            <person name="Brewer H.M."/>
            <person name="Purvine S.O."/>
            <person name="Wright A.T."/>
            <person name="Boxma B."/>
            <person name="Van Alen T."/>
            <person name="Hackstein J.H."/>
            <person name="Baker S.E."/>
            <person name="Grigoriev I.V."/>
            <person name="O'Malley M.A."/>
        </authorList>
    </citation>
    <scope>NUCLEOTIDE SEQUENCE [LARGE SCALE GENOMIC DNA]</scope>
    <source>
        <strain evidence="18">finn</strain>
    </source>
</reference>
<keyword evidence="5 9" id="KW-0833">Ubl conjugation pathway</keyword>
<dbReference type="GO" id="GO:0019784">
    <property type="term" value="F:deNEDDylase activity"/>
    <property type="evidence" value="ECO:0007669"/>
    <property type="project" value="EnsemblFungi"/>
</dbReference>
<dbReference type="Pfam" id="PF01088">
    <property type="entry name" value="Peptidase_C12"/>
    <property type="match status" value="1"/>
</dbReference>
<evidence type="ECO:0000256" key="3">
    <source>
        <dbReference type="ARBA" id="ARBA00009326"/>
    </source>
</evidence>